<dbReference type="GeneTree" id="ENSGT00390000006826"/>
<keyword evidence="6" id="KW-1133">Transmembrane helix</keyword>
<evidence type="ECO:0000313" key="11">
    <source>
        <dbReference type="Proteomes" id="UP000694620"/>
    </source>
</evidence>
<keyword evidence="5" id="KW-0862">Zinc</keyword>
<dbReference type="InterPro" id="IPR051653">
    <property type="entry name" value="E3_ligase_sorting_rcpt"/>
</dbReference>
<evidence type="ECO:0000256" key="3">
    <source>
        <dbReference type="ARBA" id="ARBA00022723"/>
    </source>
</evidence>
<dbReference type="GO" id="GO:0008270">
    <property type="term" value="F:zinc ion binding"/>
    <property type="evidence" value="ECO:0007669"/>
    <property type="project" value="UniProtKB-KW"/>
</dbReference>
<name>A0A8C4TNU9_ERPCA</name>
<keyword evidence="7" id="KW-0472">Membrane</keyword>
<dbReference type="PROSITE" id="PS50089">
    <property type="entry name" value="ZF_RING_2"/>
    <property type="match status" value="1"/>
</dbReference>
<evidence type="ECO:0000313" key="10">
    <source>
        <dbReference type="Ensembl" id="ENSECRP00000033974.1"/>
    </source>
</evidence>
<dbReference type="Pfam" id="PF13639">
    <property type="entry name" value="zf-RING_2"/>
    <property type="match status" value="1"/>
</dbReference>
<accession>A0A8C4TNU9</accession>
<evidence type="ECO:0000256" key="7">
    <source>
        <dbReference type="ARBA" id="ARBA00023136"/>
    </source>
</evidence>
<comment type="subcellular location">
    <subcellularLocation>
        <location evidence="1">Membrane</location>
        <topology evidence="1">Single-pass membrane protein</topology>
    </subcellularLocation>
</comment>
<dbReference type="PANTHER" id="PTHR47168:SF1">
    <property type="entry name" value="OS02G0798600 PROTEIN"/>
    <property type="match status" value="1"/>
</dbReference>
<dbReference type="Ensembl" id="ENSECRT00000034708.1">
    <property type="protein sequence ID" value="ENSECRP00000033974.1"/>
    <property type="gene ID" value="ENSECRG00000022962.1"/>
</dbReference>
<evidence type="ECO:0000256" key="4">
    <source>
        <dbReference type="ARBA" id="ARBA00022771"/>
    </source>
</evidence>
<dbReference type="PANTHER" id="PTHR47168">
    <property type="entry name" value="RING ZINC FINGER DOMAIN SUPERFAMILY PROTEIN-RELATED"/>
    <property type="match status" value="1"/>
</dbReference>
<dbReference type="SUPFAM" id="SSF57850">
    <property type="entry name" value="RING/U-box"/>
    <property type="match status" value="1"/>
</dbReference>
<keyword evidence="2" id="KW-0812">Transmembrane</keyword>
<dbReference type="AlphaFoldDB" id="A0A8C4TNU9"/>
<keyword evidence="11" id="KW-1185">Reference proteome</keyword>
<evidence type="ECO:0000256" key="6">
    <source>
        <dbReference type="ARBA" id="ARBA00022989"/>
    </source>
</evidence>
<evidence type="ECO:0000256" key="8">
    <source>
        <dbReference type="PROSITE-ProRule" id="PRU00175"/>
    </source>
</evidence>
<reference evidence="10" key="1">
    <citation type="submission" date="2021-06" db="EMBL/GenBank/DDBJ databases">
        <authorList>
            <consortium name="Wellcome Sanger Institute Data Sharing"/>
        </authorList>
    </citation>
    <scope>NUCLEOTIDE SEQUENCE [LARGE SCALE GENOMIC DNA]</scope>
</reference>
<keyword evidence="4 8" id="KW-0863">Zinc-finger</keyword>
<evidence type="ECO:0000259" key="9">
    <source>
        <dbReference type="PROSITE" id="PS50089"/>
    </source>
</evidence>
<protein>
    <submittedName>
        <fullName evidence="10">Zinc finger, SWIM-type containing 2</fullName>
    </submittedName>
</protein>
<gene>
    <name evidence="10" type="primary">ZSWIM2</name>
    <name evidence="10" type="synonym">zswim2</name>
</gene>
<dbReference type="InterPro" id="IPR013083">
    <property type="entry name" value="Znf_RING/FYVE/PHD"/>
</dbReference>
<proteinExistence type="predicted"/>
<dbReference type="GO" id="GO:0016020">
    <property type="term" value="C:membrane"/>
    <property type="evidence" value="ECO:0007669"/>
    <property type="project" value="UniProtKB-SubCell"/>
</dbReference>
<feature type="domain" description="RING-type" evidence="9">
    <location>
        <begin position="34"/>
        <end position="73"/>
    </location>
</feature>
<keyword evidence="3" id="KW-0479">Metal-binding</keyword>
<evidence type="ECO:0000256" key="1">
    <source>
        <dbReference type="ARBA" id="ARBA00004167"/>
    </source>
</evidence>
<dbReference type="InterPro" id="IPR001841">
    <property type="entry name" value="Znf_RING"/>
</dbReference>
<sequence length="122" mass="13849">MPCPMPPPTQQVVQALPQMKVAASSKLLEPGWQCRLCLNAFCVGQHVRRLPCNHKFHTSCIDQWLTSTSSSCPWTVRRSAHSRRGHSQTIERRHWCHRIASSECLHCEAGALLCILGHLRRT</sequence>
<dbReference type="Gene3D" id="3.30.40.10">
    <property type="entry name" value="Zinc/RING finger domain, C3HC4 (zinc finger)"/>
    <property type="match status" value="1"/>
</dbReference>
<reference evidence="10" key="2">
    <citation type="submission" date="2025-08" db="UniProtKB">
        <authorList>
            <consortium name="Ensembl"/>
        </authorList>
    </citation>
    <scope>IDENTIFICATION</scope>
</reference>
<reference evidence="10" key="3">
    <citation type="submission" date="2025-09" db="UniProtKB">
        <authorList>
            <consortium name="Ensembl"/>
        </authorList>
    </citation>
    <scope>IDENTIFICATION</scope>
</reference>
<dbReference type="Proteomes" id="UP000694620">
    <property type="component" value="Chromosome 8"/>
</dbReference>
<evidence type="ECO:0000256" key="5">
    <source>
        <dbReference type="ARBA" id="ARBA00022833"/>
    </source>
</evidence>
<organism evidence="10 11">
    <name type="scientific">Erpetoichthys calabaricus</name>
    <name type="common">Rope fish</name>
    <name type="synonym">Calamoichthys calabaricus</name>
    <dbReference type="NCBI Taxonomy" id="27687"/>
    <lineage>
        <taxon>Eukaryota</taxon>
        <taxon>Metazoa</taxon>
        <taxon>Chordata</taxon>
        <taxon>Craniata</taxon>
        <taxon>Vertebrata</taxon>
        <taxon>Euteleostomi</taxon>
        <taxon>Actinopterygii</taxon>
        <taxon>Polypteriformes</taxon>
        <taxon>Polypteridae</taxon>
        <taxon>Erpetoichthys</taxon>
    </lineage>
</organism>
<evidence type="ECO:0000256" key="2">
    <source>
        <dbReference type="ARBA" id="ARBA00022692"/>
    </source>
</evidence>